<sequence length="186" mass="20597">MATRQGLLIPRRFICERQMTGEFDSYNTPHHDSQMGASSGRICHHNGNAERGWVEERRFDKCVMHAPVTAAAIREQRAAQDDSVSRSCDRVEELTVAASSSLSSAVRPSRWPEFKTQLVLGLPATILPLETSSSHPSWLMSSMFLSLSLHRSSKASSRRPPSLPTLSLLTTSMFLTCHSICPTISV</sequence>
<evidence type="ECO:0000313" key="1">
    <source>
        <dbReference type="EMBL" id="CAB1459146.1"/>
    </source>
</evidence>
<comment type="caution">
    <text evidence="1">The sequence shown here is derived from an EMBL/GenBank/DDBJ whole genome shotgun (WGS) entry which is preliminary data.</text>
</comment>
<dbReference type="EMBL" id="CADEAL010004419">
    <property type="protein sequence ID" value="CAB1459146.1"/>
    <property type="molecule type" value="Genomic_DNA"/>
</dbReference>
<gene>
    <name evidence="1" type="ORF">PLEPLA_LOCUS46982</name>
</gene>
<dbReference type="Proteomes" id="UP001153269">
    <property type="component" value="Unassembled WGS sequence"/>
</dbReference>
<proteinExistence type="predicted"/>
<protein>
    <submittedName>
        <fullName evidence="1">Uncharacterized protein</fullName>
    </submittedName>
</protein>
<dbReference type="AlphaFoldDB" id="A0A9N7W2J2"/>
<evidence type="ECO:0000313" key="2">
    <source>
        <dbReference type="Proteomes" id="UP001153269"/>
    </source>
</evidence>
<organism evidence="1 2">
    <name type="scientific">Pleuronectes platessa</name>
    <name type="common">European plaice</name>
    <dbReference type="NCBI Taxonomy" id="8262"/>
    <lineage>
        <taxon>Eukaryota</taxon>
        <taxon>Metazoa</taxon>
        <taxon>Chordata</taxon>
        <taxon>Craniata</taxon>
        <taxon>Vertebrata</taxon>
        <taxon>Euteleostomi</taxon>
        <taxon>Actinopterygii</taxon>
        <taxon>Neopterygii</taxon>
        <taxon>Teleostei</taxon>
        <taxon>Neoteleostei</taxon>
        <taxon>Acanthomorphata</taxon>
        <taxon>Carangaria</taxon>
        <taxon>Pleuronectiformes</taxon>
        <taxon>Pleuronectoidei</taxon>
        <taxon>Pleuronectidae</taxon>
        <taxon>Pleuronectes</taxon>
    </lineage>
</organism>
<keyword evidence="2" id="KW-1185">Reference proteome</keyword>
<accession>A0A9N7W2J2</accession>
<name>A0A9N7W2J2_PLEPL</name>
<reference evidence="1" key="1">
    <citation type="submission" date="2020-03" db="EMBL/GenBank/DDBJ databases">
        <authorList>
            <person name="Weist P."/>
        </authorList>
    </citation>
    <scope>NUCLEOTIDE SEQUENCE</scope>
</reference>